<feature type="compositionally biased region" description="Polar residues" evidence="3">
    <location>
        <begin position="700"/>
        <end position="711"/>
    </location>
</feature>
<feature type="region of interest" description="Disordered" evidence="3">
    <location>
        <begin position="151"/>
        <end position="180"/>
    </location>
</feature>
<feature type="compositionally biased region" description="Basic and acidic residues" evidence="3">
    <location>
        <begin position="128"/>
        <end position="137"/>
    </location>
</feature>
<sequence>MDVPEEDDVQISKRQAIQAIMKDTSLLPQEKQQKIQEFMAGGAKTEESAKAAECIPLSRQDDSSSSMETKQMKVVSTMSGSNVSDSTPQPPYAAPRATSEHVGSEASAGVPRSNLASISPPRSPMHPGGDECPSRQELVREIMNNISLTTQEKQQKVRDMMASASAAAPSHPSTARISRRSMQMPFAPLSAGAGSVRRSFQVPSSPLVGASSASGSAADPAARKMARQLAAASARLSLQVPMQSPTRSREASLPPAPALEDAENEDNSEGLKPKSRQDLVRAIMQDSSLAAQEKQQKVRDIMSSGTPSTPTGPSARRSLNMQSAPMSAPSARRSLQVPSSPLVGAAAVSTGAIDPAARKMARASARGSISSPLVSPEGRKSVGHRLSLQAPMQALPGGGVRKSLESVPHAPPLDNSEEREPKSRQDLVREVMKDSSLTAQEKQQKVRDIMSSGAPSTPTGPSTRRSLKMESAPTSAPSTRRSLHVPSSPLVGAAAVSTGAIDPAARKMAREASRSSPLLSPGRKKSVQSSMQSPGSATARTPLQAPMQSPGAARRSLIPPAPPIMEEEDGEEDSPKLSRQDMVKQIMSDSSLSTQEKQAKVRDVMSQKPSVDANSNATLHNSRSSLQIPPMSPLQEDVQAKLGDGEDIQDGLISDEASSGSKRNSNAQVGAALVGAAAVGAASAPSIDPATRKLQRESSRNQTSGSNQSRRSLNVSGHGSVGSSKSLLRNSNHGQRAPAPDAMRQSMIQSVRQDRELTEEEKEEQIHEIVSGNAGMGVVSTESYQLSSRHPTANSELEVDDESAKPEMDENGEEPEVVIDADEGGGATSQVPAEVAAFVANQDFARNAVIPTDVVTTDDIEEEEDLRKRRFLWAGCCCFCMLIIAIVVPLVALAPEKDSAIVLEQEPSAAPSLFPTQAPSAPPTPGAVLELLLELEALYPSYDDYLQAFNSSETIQYKALYWATSEGNQGGLSGFDPRMVSRFALATFYFATNGDGWVRCQRDGTNCDPGAEWLLADDECGWLAIACADGTTDVTQIFFPPTGQAGENNVAGTLPFELSFLTDLTRITISRNNIGGSIPAWTDLTKLEAVILSENQLTGELPSSLINNNQNLRQIRLQGNQISQLPQDPIRSSGLTLLDLQNNALSGPIPEGIQGLSALQTLDLRGNSLNSTVPEGLFQIDSLRNLYLADNALSGNISASFELLTSIRRMELAGNNLTGEIPAGLCAFKTDPGDLSFLTADCDKVICACCDNDCSA</sequence>
<dbReference type="SUPFAM" id="SSF52058">
    <property type="entry name" value="L domain-like"/>
    <property type="match status" value="1"/>
</dbReference>
<evidence type="ECO:0000256" key="3">
    <source>
        <dbReference type="SAM" id="MobiDB-lite"/>
    </source>
</evidence>
<feature type="compositionally biased region" description="Polar residues" evidence="3">
    <location>
        <begin position="607"/>
        <end position="627"/>
    </location>
</feature>
<protein>
    <recommendedName>
        <fullName evidence="6">L domain-like protein</fullName>
    </recommendedName>
</protein>
<evidence type="ECO:0000313" key="4">
    <source>
        <dbReference type="EMBL" id="CAJ1959557.1"/>
    </source>
</evidence>
<evidence type="ECO:0000313" key="5">
    <source>
        <dbReference type="Proteomes" id="UP001295423"/>
    </source>
</evidence>
<feature type="region of interest" description="Disordered" evidence="3">
    <location>
        <begin position="679"/>
        <end position="745"/>
    </location>
</feature>
<organism evidence="4 5">
    <name type="scientific">Cylindrotheca closterium</name>
    <dbReference type="NCBI Taxonomy" id="2856"/>
    <lineage>
        <taxon>Eukaryota</taxon>
        <taxon>Sar</taxon>
        <taxon>Stramenopiles</taxon>
        <taxon>Ochrophyta</taxon>
        <taxon>Bacillariophyta</taxon>
        <taxon>Bacillariophyceae</taxon>
        <taxon>Bacillariophycidae</taxon>
        <taxon>Bacillariales</taxon>
        <taxon>Bacillariaceae</taxon>
        <taxon>Cylindrotheca</taxon>
    </lineage>
</organism>
<keyword evidence="5" id="KW-1185">Reference proteome</keyword>
<dbReference type="InterPro" id="IPR032675">
    <property type="entry name" value="LRR_dom_sf"/>
</dbReference>
<dbReference type="Proteomes" id="UP001295423">
    <property type="component" value="Unassembled WGS sequence"/>
</dbReference>
<feature type="region of interest" description="Disordered" evidence="3">
    <location>
        <begin position="201"/>
        <end position="343"/>
    </location>
</feature>
<dbReference type="FunFam" id="3.80.10.10:FF:000383">
    <property type="entry name" value="Leucine-rich repeat receptor protein kinase EMS1"/>
    <property type="match status" value="1"/>
</dbReference>
<gene>
    <name evidence="4" type="ORF">CYCCA115_LOCUS17978</name>
</gene>
<dbReference type="InterPro" id="IPR052595">
    <property type="entry name" value="LRRC69/RLP"/>
</dbReference>
<reference evidence="4" key="1">
    <citation type="submission" date="2023-08" db="EMBL/GenBank/DDBJ databases">
        <authorList>
            <person name="Audoor S."/>
            <person name="Bilcke G."/>
        </authorList>
    </citation>
    <scope>NUCLEOTIDE SEQUENCE</scope>
</reference>
<feature type="compositionally biased region" description="Basic and acidic residues" evidence="3">
    <location>
        <begin position="269"/>
        <end position="279"/>
    </location>
</feature>
<feature type="compositionally biased region" description="Low complexity" evidence="3">
    <location>
        <begin position="303"/>
        <end position="314"/>
    </location>
</feature>
<dbReference type="AlphaFoldDB" id="A0AAD2JKZ3"/>
<dbReference type="Gene3D" id="3.80.10.10">
    <property type="entry name" value="Ribonuclease Inhibitor"/>
    <property type="match status" value="1"/>
</dbReference>
<feature type="compositionally biased region" description="Basic and acidic residues" evidence="3">
    <location>
        <begin position="690"/>
        <end position="699"/>
    </location>
</feature>
<feature type="compositionally biased region" description="Low complexity" evidence="3">
    <location>
        <begin position="451"/>
        <end position="464"/>
    </location>
</feature>
<feature type="compositionally biased region" description="Low complexity" evidence="3">
    <location>
        <begin position="202"/>
        <end position="220"/>
    </location>
</feature>
<feature type="compositionally biased region" description="Polar residues" evidence="3">
    <location>
        <begin position="587"/>
        <end position="596"/>
    </location>
</feature>
<feature type="compositionally biased region" description="Polar residues" evidence="3">
    <location>
        <begin position="656"/>
        <end position="666"/>
    </location>
</feature>
<feature type="compositionally biased region" description="Low complexity" evidence="3">
    <location>
        <begin position="162"/>
        <end position="175"/>
    </location>
</feature>
<accession>A0AAD2JKZ3</accession>
<dbReference type="SMART" id="SM00369">
    <property type="entry name" value="LRR_TYP"/>
    <property type="match status" value="4"/>
</dbReference>
<feature type="compositionally biased region" description="Polar residues" evidence="3">
    <location>
        <begin position="63"/>
        <end position="87"/>
    </location>
</feature>
<dbReference type="Pfam" id="PF13855">
    <property type="entry name" value="LRR_8"/>
    <property type="match status" value="1"/>
</dbReference>
<feature type="compositionally biased region" description="Basic and acidic residues" evidence="3">
    <location>
        <begin position="573"/>
        <end position="582"/>
    </location>
</feature>
<evidence type="ECO:0000256" key="2">
    <source>
        <dbReference type="ARBA" id="ARBA00022737"/>
    </source>
</evidence>
<dbReference type="InterPro" id="IPR003591">
    <property type="entry name" value="Leu-rich_rpt_typical-subtyp"/>
</dbReference>
<dbReference type="InterPro" id="IPR001611">
    <property type="entry name" value="Leu-rich_rpt"/>
</dbReference>
<feature type="region of interest" description="Disordered" evidence="3">
    <location>
        <begin position="502"/>
        <end position="667"/>
    </location>
</feature>
<comment type="caution">
    <text evidence="4">The sequence shown here is derived from an EMBL/GenBank/DDBJ whole genome shotgun (WGS) entry which is preliminary data.</text>
</comment>
<feature type="compositionally biased region" description="Low complexity" evidence="3">
    <location>
        <begin position="227"/>
        <end position="239"/>
    </location>
</feature>
<feature type="compositionally biased region" description="Low complexity" evidence="3">
    <location>
        <begin position="323"/>
        <end position="334"/>
    </location>
</feature>
<feature type="compositionally biased region" description="Polar residues" evidence="3">
    <location>
        <begin position="785"/>
        <end position="795"/>
    </location>
</feature>
<name>A0AAD2JKZ3_9STRA</name>
<evidence type="ECO:0008006" key="6">
    <source>
        <dbReference type="Google" id="ProtNLM"/>
    </source>
</evidence>
<feature type="region of interest" description="Disordered" evidence="3">
    <location>
        <begin position="356"/>
        <end position="490"/>
    </location>
</feature>
<feature type="compositionally biased region" description="Basic and acidic residues" evidence="3">
    <location>
        <begin position="416"/>
        <end position="433"/>
    </location>
</feature>
<feature type="compositionally biased region" description="Basic and acidic residues" evidence="3">
    <location>
        <begin position="504"/>
        <end position="513"/>
    </location>
</feature>
<keyword evidence="2" id="KW-0677">Repeat</keyword>
<dbReference type="PANTHER" id="PTHR48057">
    <property type="entry name" value="LEUCINE-RICH REPEAT SERINE/THREONINE-PROTEIN KINASE 1"/>
    <property type="match status" value="1"/>
</dbReference>
<evidence type="ECO:0000256" key="1">
    <source>
        <dbReference type="ARBA" id="ARBA00022614"/>
    </source>
</evidence>
<feature type="region of interest" description="Disordered" evidence="3">
    <location>
        <begin position="785"/>
        <end position="810"/>
    </location>
</feature>
<proteinExistence type="predicted"/>
<feature type="region of interest" description="Disordered" evidence="3">
    <location>
        <begin position="38"/>
        <end position="137"/>
    </location>
</feature>
<feature type="compositionally biased region" description="Low complexity" evidence="3">
    <location>
        <begin position="712"/>
        <end position="728"/>
    </location>
</feature>
<keyword evidence="1" id="KW-0433">Leucine-rich repeat</keyword>
<dbReference type="EMBL" id="CAKOGP040002003">
    <property type="protein sequence ID" value="CAJ1959557.1"/>
    <property type="molecule type" value="Genomic_DNA"/>
</dbReference>
<feature type="compositionally biased region" description="Polar residues" evidence="3">
    <location>
        <begin position="527"/>
        <end position="541"/>
    </location>
</feature>